<comment type="similarity">
    <text evidence="1 4">Belongs to the thiolase-like superfamily. Beta-ketoacyl-ACP synthases family.</text>
</comment>
<dbReference type="GO" id="GO:0005739">
    <property type="term" value="C:mitochondrion"/>
    <property type="evidence" value="ECO:0007669"/>
    <property type="project" value="TreeGrafter"/>
</dbReference>
<dbReference type="GO" id="GO:0006633">
    <property type="term" value="P:fatty acid biosynthetic process"/>
    <property type="evidence" value="ECO:0007669"/>
    <property type="project" value="TreeGrafter"/>
</dbReference>
<dbReference type="InterPro" id="IPR000794">
    <property type="entry name" value="Beta-ketoacyl_synthase"/>
</dbReference>
<dbReference type="InterPro" id="IPR020841">
    <property type="entry name" value="PKS_Beta-ketoAc_synthase_dom"/>
</dbReference>
<dbReference type="PROSITE" id="PS52004">
    <property type="entry name" value="KS3_2"/>
    <property type="match status" value="1"/>
</dbReference>
<dbReference type="PANTHER" id="PTHR11712:SF336">
    <property type="entry name" value="3-OXOACYL-[ACYL-CARRIER-PROTEIN] SYNTHASE, MITOCHONDRIAL"/>
    <property type="match status" value="1"/>
</dbReference>
<reference evidence="6" key="1">
    <citation type="submission" date="2021-09" db="EMBL/GenBank/DDBJ databases">
        <authorList>
            <consortium name="AG Swart"/>
            <person name="Singh M."/>
            <person name="Singh A."/>
            <person name="Seah K."/>
            <person name="Emmerich C."/>
        </authorList>
    </citation>
    <scope>NUCLEOTIDE SEQUENCE</scope>
    <source>
        <strain evidence="6">ATCC30299</strain>
    </source>
</reference>
<feature type="domain" description="Ketosynthase family 3 (KS3)" evidence="5">
    <location>
        <begin position="2"/>
        <end position="405"/>
    </location>
</feature>
<keyword evidence="3 4" id="KW-0808">Transferase</keyword>
<dbReference type="EMBL" id="CAJZBQ010000064">
    <property type="protein sequence ID" value="CAG9336287.1"/>
    <property type="molecule type" value="Genomic_DNA"/>
</dbReference>
<organism evidence="6 7">
    <name type="scientific">Blepharisma stoltei</name>
    <dbReference type="NCBI Taxonomy" id="1481888"/>
    <lineage>
        <taxon>Eukaryota</taxon>
        <taxon>Sar</taxon>
        <taxon>Alveolata</taxon>
        <taxon>Ciliophora</taxon>
        <taxon>Postciliodesmatophora</taxon>
        <taxon>Heterotrichea</taxon>
        <taxon>Heterotrichida</taxon>
        <taxon>Blepharismidae</taxon>
        <taxon>Blepharisma</taxon>
    </lineage>
</organism>
<evidence type="ECO:0000256" key="2">
    <source>
        <dbReference type="ARBA" id="ARBA00013191"/>
    </source>
</evidence>
<sequence length="408" mass="43828">MIKRVVVTGVGLITPLGDTAHITFDRLLQGSVGITQIPTKEYPEINDLPVKLAGLLPPSFNLAGWTKKLTVVKNVYNATSLAVCSQALMDSGHEILTDEISERTGLIFGCDRSSIMDIRRTHEKVKEGGYAKLDRFIIPKVLASQSIGSIGIPLRIRGYANSCSAGIPTGQVAIKDAFRIIQIGEADVMVAGAAEVEFDTALLMSFYKSGFLSRGEDPMLACRPFETRRDGWVYSVGAGAVVLEELEHAKKRGARIYAELAGGSSCADTESAERDGNGQLRAMKIALKQAKVEGSEVDLVVADAPGWKHWDEAEALAISRLCPDCSVTSNKGNLGHMQAASGAAQVVEGALSIYHSKIPQIPNLISPCTKAIELISTQPLEIPVTHAITNSFSYDSTCFTSLVFKKFG</sequence>
<comment type="caution">
    <text evidence="6">The sequence shown here is derived from an EMBL/GenBank/DDBJ whole genome shotgun (WGS) entry which is preliminary data.</text>
</comment>
<dbReference type="Pfam" id="PF02801">
    <property type="entry name" value="Ketoacyl-synt_C"/>
    <property type="match status" value="1"/>
</dbReference>
<dbReference type="GO" id="GO:0004315">
    <property type="term" value="F:3-oxoacyl-[acyl-carrier-protein] synthase activity"/>
    <property type="evidence" value="ECO:0007669"/>
    <property type="project" value="UniProtKB-EC"/>
</dbReference>
<dbReference type="SMART" id="SM00825">
    <property type="entry name" value="PKS_KS"/>
    <property type="match status" value="1"/>
</dbReference>
<dbReference type="AlphaFoldDB" id="A0AAU9KQ66"/>
<evidence type="ECO:0000256" key="4">
    <source>
        <dbReference type="RuleBase" id="RU003694"/>
    </source>
</evidence>
<proteinExistence type="inferred from homology"/>
<dbReference type="PANTHER" id="PTHR11712">
    <property type="entry name" value="POLYKETIDE SYNTHASE-RELATED"/>
    <property type="match status" value="1"/>
</dbReference>
<protein>
    <recommendedName>
        <fullName evidence="2">beta-ketoacyl-[acyl-carrier-protein] synthase I</fullName>
        <ecNumber evidence="2">2.3.1.41</ecNumber>
    </recommendedName>
</protein>
<keyword evidence="7" id="KW-1185">Reference proteome</keyword>
<evidence type="ECO:0000259" key="5">
    <source>
        <dbReference type="PROSITE" id="PS52004"/>
    </source>
</evidence>
<dbReference type="InterPro" id="IPR014030">
    <property type="entry name" value="Ketoacyl_synth_N"/>
</dbReference>
<evidence type="ECO:0000256" key="1">
    <source>
        <dbReference type="ARBA" id="ARBA00008467"/>
    </source>
</evidence>
<accession>A0AAU9KQ66</accession>
<dbReference type="SUPFAM" id="SSF53901">
    <property type="entry name" value="Thiolase-like"/>
    <property type="match status" value="2"/>
</dbReference>
<dbReference type="EC" id="2.3.1.41" evidence="2"/>
<gene>
    <name evidence="6" type="ORF">BSTOLATCC_MIC66167</name>
</gene>
<dbReference type="InterPro" id="IPR014031">
    <property type="entry name" value="Ketoacyl_synth_C"/>
</dbReference>
<dbReference type="InterPro" id="IPR016039">
    <property type="entry name" value="Thiolase-like"/>
</dbReference>
<dbReference type="Proteomes" id="UP001162131">
    <property type="component" value="Unassembled WGS sequence"/>
</dbReference>
<dbReference type="Gene3D" id="3.40.47.10">
    <property type="match status" value="2"/>
</dbReference>
<evidence type="ECO:0000313" key="7">
    <source>
        <dbReference type="Proteomes" id="UP001162131"/>
    </source>
</evidence>
<evidence type="ECO:0000313" key="6">
    <source>
        <dbReference type="EMBL" id="CAG9336287.1"/>
    </source>
</evidence>
<evidence type="ECO:0000256" key="3">
    <source>
        <dbReference type="ARBA" id="ARBA00022679"/>
    </source>
</evidence>
<dbReference type="Pfam" id="PF00109">
    <property type="entry name" value="ketoacyl-synt"/>
    <property type="match status" value="1"/>
</dbReference>
<name>A0AAU9KQ66_9CILI</name>